<feature type="compositionally biased region" description="Basic and acidic residues" evidence="1">
    <location>
        <begin position="584"/>
        <end position="604"/>
    </location>
</feature>
<reference evidence="2" key="2">
    <citation type="journal article" date="2014" name="BMC Genomics">
        <title>A genomic perspective to assessing quality of mass-reared SIT flies used in Mediterranean fruit fly (Ceratitis capitata) eradication in California.</title>
        <authorList>
            <person name="Calla B."/>
            <person name="Hall B."/>
            <person name="Hou S."/>
            <person name="Geib S.M."/>
        </authorList>
    </citation>
    <scope>NUCLEOTIDE SEQUENCE</scope>
</reference>
<dbReference type="AlphaFoldDB" id="W8BBR1"/>
<dbReference type="EMBL" id="GAMC01007885">
    <property type="protein sequence ID" value="JAB98670.1"/>
    <property type="molecule type" value="mRNA"/>
</dbReference>
<feature type="compositionally biased region" description="Basic and acidic residues" evidence="1">
    <location>
        <begin position="776"/>
        <end position="804"/>
    </location>
</feature>
<name>W8BBR1_CERCA</name>
<sequence>MDYRFVCVLQVYAIVLLLIHLDVVTAIVGRDVVLTPKRGLQLSGKSIFYEEDSSGASTTATTQHNQTLLRPWERTLKHVAFVTLFTNDAADAVAGNDSKQKVYNDFLHSPYISKHGEFDTRFGDIVTLASGRLEEIANHTFRFVEGLCDYDCEAGHVWALWQVQKIRHRDANRKFRYEMKFSISPLRTESMGNIKRRAELDGKNSSKRSMFQTYIQREDDYPHTFGKIIYNDDPRFADRRFDDAAGRNFRQVGSMNQYRQATPMPQPTFIHNIFQPHPHFPPLQEKLNIGEYIRDYPPKASPKIELFPNILNAVSRNYYPTPTTYRPNYQTKFPRPELYPPPTHQEPLKFPDISQESGQLDGVTKLSKPVVTHHFHHHFYMPSTTSIENGLGSAEKPLNKPTDAYKNAIPETTVPTYFNKYYNGDVKTSFQQSPQSLKSINYPHAETEVHREHVVQVTPVPPLKRPQIYQMYQIPIDSKVPLLIYPAPVVEEESTLSRNKPFIQSEPMNDEPIRYSEPDPLYLNLAHNPPIDGQSYELGAPQLESPKINQFAEYADAHINTVTGRKVSKPDSIAAQLPPPDNDQDVRIPYEDESQEDRKQKPDLEQTPSQKDLQISLKEKHINKINTTIEAPTTTSTTESLFETTHTMPSTKRTITTTSTVELLSTGNQLEALETSTAPAQTTVMPTTNRLLSATTPIPSTTAVDDIAQPSKQNKQNFISTSTAETPSLRAISRYRLKHARSSTTTTEQPVLKWKPRRKHSYSSRSVTNSAAKSSSESEKFTKANDTKKEEVKRELEVPQGQRHDKQFASTIETNVTKVGNDSLPTQKGNEVIEVLTQKSVSKSVSIKIGHNGEEIPVIIDDDVKEANEVKTD</sequence>
<feature type="region of interest" description="Disordered" evidence="1">
    <location>
        <begin position="739"/>
        <end position="804"/>
    </location>
</feature>
<accession>W8BBR1</accession>
<feature type="region of interest" description="Disordered" evidence="1">
    <location>
        <begin position="565"/>
        <end position="614"/>
    </location>
</feature>
<protein>
    <submittedName>
        <fullName evidence="2">Uncharacterized protein</fullName>
    </submittedName>
</protein>
<reference evidence="2" key="1">
    <citation type="submission" date="2013-07" db="EMBL/GenBank/DDBJ databases">
        <authorList>
            <person name="Geib S."/>
        </authorList>
    </citation>
    <scope>NUCLEOTIDE SEQUENCE</scope>
</reference>
<feature type="region of interest" description="Disordered" evidence="1">
    <location>
        <begin position="634"/>
        <end position="654"/>
    </location>
</feature>
<organism evidence="2">
    <name type="scientific">Ceratitis capitata</name>
    <name type="common">Mediterranean fruit fly</name>
    <name type="synonym">Tephritis capitata</name>
    <dbReference type="NCBI Taxonomy" id="7213"/>
    <lineage>
        <taxon>Eukaryota</taxon>
        <taxon>Metazoa</taxon>
        <taxon>Ecdysozoa</taxon>
        <taxon>Arthropoda</taxon>
        <taxon>Hexapoda</taxon>
        <taxon>Insecta</taxon>
        <taxon>Pterygota</taxon>
        <taxon>Neoptera</taxon>
        <taxon>Endopterygota</taxon>
        <taxon>Diptera</taxon>
        <taxon>Brachycera</taxon>
        <taxon>Muscomorpha</taxon>
        <taxon>Tephritoidea</taxon>
        <taxon>Tephritidae</taxon>
        <taxon>Ceratitis</taxon>
        <taxon>Ceratitis</taxon>
    </lineage>
</organism>
<evidence type="ECO:0000256" key="1">
    <source>
        <dbReference type="SAM" id="MobiDB-lite"/>
    </source>
</evidence>
<evidence type="ECO:0000313" key="2">
    <source>
        <dbReference type="EMBL" id="JAB98670.1"/>
    </source>
</evidence>
<feature type="compositionally biased region" description="Low complexity" evidence="1">
    <location>
        <begin position="763"/>
        <end position="775"/>
    </location>
</feature>
<proteinExistence type="evidence at transcript level"/>
<dbReference type="OrthoDB" id="6925743at2759"/>